<dbReference type="AlphaFoldDB" id="A0A6A5WY09"/>
<feature type="domain" description="BTB" evidence="2">
    <location>
        <begin position="51"/>
        <end position="115"/>
    </location>
</feature>
<dbReference type="PANTHER" id="PTHR11145">
    <property type="entry name" value="BTB/POZ DOMAIN-CONTAINING ADAPTER FOR CUL3-MEDIATED RHOA DEGRADATION PROTEIN FAMILY MEMBER"/>
    <property type="match status" value="1"/>
</dbReference>
<dbReference type="InterPro" id="IPR003131">
    <property type="entry name" value="T1-type_BTB"/>
</dbReference>
<dbReference type="InterPro" id="IPR045068">
    <property type="entry name" value="BACURD1-3"/>
</dbReference>
<name>A0A6A5WY09_9PLEO</name>
<dbReference type="CDD" id="cd18316">
    <property type="entry name" value="BTB_POZ_KCTD-like"/>
    <property type="match status" value="1"/>
</dbReference>
<dbReference type="SUPFAM" id="SSF54695">
    <property type="entry name" value="POZ domain"/>
    <property type="match status" value="1"/>
</dbReference>
<proteinExistence type="predicted"/>
<keyword evidence="4" id="KW-1185">Reference proteome</keyword>
<dbReference type="EMBL" id="ML977564">
    <property type="protein sequence ID" value="KAF2005041.1"/>
    <property type="molecule type" value="Genomic_DNA"/>
</dbReference>
<evidence type="ECO:0000256" key="1">
    <source>
        <dbReference type="SAM" id="MobiDB-lite"/>
    </source>
</evidence>
<dbReference type="SMART" id="SM00225">
    <property type="entry name" value="BTB"/>
    <property type="match status" value="1"/>
</dbReference>
<evidence type="ECO:0000313" key="4">
    <source>
        <dbReference type="Proteomes" id="UP000799779"/>
    </source>
</evidence>
<dbReference type="PROSITE" id="PS50097">
    <property type="entry name" value="BTB"/>
    <property type="match status" value="1"/>
</dbReference>
<reference evidence="3" key="1">
    <citation type="journal article" date="2020" name="Stud. Mycol.">
        <title>101 Dothideomycetes genomes: a test case for predicting lifestyles and emergence of pathogens.</title>
        <authorList>
            <person name="Haridas S."/>
            <person name="Albert R."/>
            <person name="Binder M."/>
            <person name="Bloem J."/>
            <person name="Labutti K."/>
            <person name="Salamov A."/>
            <person name="Andreopoulos B."/>
            <person name="Baker S."/>
            <person name="Barry K."/>
            <person name="Bills G."/>
            <person name="Bluhm B."/>
            <person name="Cannon C."/>
            <person name="Castanera R."/>
            <person name="Culley D."/>
            <person name="Daum C."/>
            <person name="Ezra D."/>
            <person name="Gonzalez J."/>
            <person name="Henrissat B."/>
            <person name="Kuo A."/>
            <person name="Liang C."/>
            <person name="Lipzen A."/>
            <person name="Lutzoni F."/>
            <person name="Magnuson J."/>
            <person name="Mondo S."/>
            <person name="Nolan M."/>
            <person name="Ohm R."/>
            <person name="Pangilinan J."/>
            <person name="Park H.-J."/>
            <person name="Ramirez L."/>
            <person name="Alfaro M."/>
            <person name="Sun H."/>
            <person name="Tritt A."/>
            <person name="Yoshinaga Y."/>
            <person name="Zwiers L.-H."/>
            <person name="Turgeon B."/>
            <person name="Goodwin S."/>
            <person name="Spatafora J."/>
            <person name="Crous P."/>
            <person name="Grigoriev I."/>
        </authorList>
    </citation>
    <scope>NUCLEOTIDE SEQUENCE</scope>
    <source>
        <strain evidence="3">CBS 123094</strain>
    </source>
</reference>
<feature type="region of interest" description="Disordered" evidence="1">
    <location>
        <begin position="15"/>
        <end position="37"/>
    </location>
</feature>
<dbReference type="OrthoDB" id="2414723at2759"/>
<sequence length="252" mass="28857">MSTFLPDSQLNFEFENPLGENENAPSERSLGRSDTAQSATHAARTSYHFPNIMTLNIGGRKFRTLRMTLENESAFFKAHLSGSWTWLSDEDGAYFVDSDPDLFEHLLRFMRRPNVFPLFWTPQQGFDYNLYNQLQLEAHYFQIDTLANWIKNKMYLGAVTVVSEAPAAAEMGGIRGETTKANEEIERHIVPRSRKVYLCPRGVPVHKGAPEMCGRQCERVRGSDPYDYEDENYLDVVVVKKTVTFDHTVCRG</sequence>
<dbReference type="Proteomes" id="UP000799779">
    <property type="component" value="Unassembled WGS sequence"/>
</dbReference>
<dbReference type="Gene3D" id="3.30.710.10">
    <property type="entry name" value="Potassium Channel Kv1.1, Chain A"/>
    <property type="match status" value="1"/>
</dbReference>
<organism evidence="3 4">
    <name type="scientific">Amniculicola lignicola CBS 123094</name>
    <dbReference type="NCBI Taxonomy" id="1392246"/>
    <lineage>
        <taxon>Eukaryota</taxon>
        <taxon>Fungi</taxon>
        <taxon>Dikarya</taxon>
        <taxon>Ascomycota</taxon>
        <taxon>Pezizomycotina</taxon>
        <taxon>Dothideomycetes</taxon>
        <taxon>Pleosporomycetidae</taxon>
        <taxon>Pleosporales</taxon>
        <taxon>Amniculicolaceae</taxon>
        <taxon>Amniculicola</taxon>
    </lineage>
</organism>
<protein>
    <recommendedName>
        <fullName evidence="2">BTB domain-containing protein</fullName>
    </recommendedName>
</protein>
<gene>
    <name evidence="3" type="ORF">P154DRAFT_424861</name>
</gene>
<evidence type="ECO:0000259" key="2">
    <source>
        <dbReference type="PROSITE" id="PS50097"/>
    </source>
</evidence>
<dbReference type="GO" id="GO:0051260">
    <property type="term" value="P:protein homooligomerization"/>
    <property type="evidence" value="ECO:0007669"/>
    <property type="project" value="InterPro"/>
</dbReference>
<accession>A0A6A5WY09</accession>
<dbReference type="InterPro" id="IPR011333">
    <property type="entry name" value="SKP1/BTB/POZ_sf"/>
</dbReference>
<dbReference type="PANTHER" id="PTHR11145:SF8">
    <property type="entry name" value="RE57120P"/>
    <property type="match status" value="1"/>
</dbReference>
<dbReference type="InterPro" id="IPR000210">
    <property type="entry name" value="BTB/POZ_dom"/>
</dbReference>
<dbReference type="Pfam" id="PF02214">
    <property type="entry name" value="BTB_2"/>
    <property type="match status" value="1"/>
</dbReference>
<evidence type="ECO:0000313" key="3">
    <source>
        <dbReference type="EMBL" id="KAF2005041.1"/>
    </source>
</evidence>